<evidence type="ECO:0000256" key="4">
    <source>
        <dbReference type="ARBA" id="ARBA00022729"/>
    </source>
</evidence>
<feature type="region of interest" description="Disordered" evidence="9">
    <location>
        <begin position="855"/>
        <end position="886"/>
    </location>
</feature>
<dbReference type="PANTHER" id="PTHR11802">
    <property type="entry name" value="SERINE PROTEASE FAMILY S10 SERINE CARBOXYPEPTIDASE"/>
    <property type="match status" value="1"/>
</dbReference>
<proteinExistence type="inferred from homology"/>
<dbReference type="GO" id="GO:0006508">
    <property type="term" value="P:proteolysis"/>
    <property type="evidence" value="ECO:0007669"/>
    <property type="project" value="UniProtKB-KW"/>
</dbReference>
<reference evidence="10" key="1">
    <citation type="journal article" date="2011" name="PLoS Biol.">
        <title>Gene gain and loss during evolution of obligate parasitism in the white rust pathogen of Arabidopsis thaliana.</title>
        <authorList>
            <person name="Kemen E."/>
            <person name="Gardiner A."/>
            <person name="Schultz-Larsen T."/>
            <person name="Kemen A.C."/>
            <person name="Balmuth A.L."/>
            <person name="Robert-Seilaniantz A."/>
            <person name="Bailey K."/>
            <person name="Holub E."/>
            <person name="Studholme D.J."/>
            <person name="Maclean D."/>
            <person name="Jones J.D."/>
        </authorList>
    </citation>
    <scope>NUCLEOTIDE SEQUENCE</scope>
</reference>
<feature type="compositionally biased region" description="Polar residues" evidence="9">
    <location>
        <begin position="534"/>
        <end position="550"/>
    </location>
</feature>
<reference evidence="10" key="2">
    <citation type="submission" date="2011-02" db="EMBL/GenBank/DDBJ databases">
        <authorList>
            <person name="MacLean D."/>
        </authorList>
    </citation>
    <scope>NUCLEOTIDE SEQUENCE</scope>
</reference>
<feature type="coiled-coil region" evidence="8">
    <location>
        <begin position="891"/>
        <end position="918"/>
    </location>
</feature>
<evidence type="ECO:0000256" key="5">
    <source>
        <dbReference type="ARBA" id="ARBA00022801"/>
    </source>
</evidence>
<keyword evidence="6" id="KW-0325">Glycoprotein</keyword>
<accession>F0WWU8</accession>
<organism evidence="10">
    <name type="scientific">Albugo laibachii Nc14</name>
    <dbReference type="NCBI Taxonomy" id="890382"/>
    <lineage>
        <taxon>Eukaryota</taxon>
        <taxon>Sar</taxon>
        <taxon>Stramenopiles</taxon>
        <taxon>Oomycota</taxon>
        <taxon>Peronosporomycetes</taxon>
        <taxon>Albuginales</taxon>
        <taxon>Albuginaceae</taxon>
        <taxon>Albugo</taxon>
    </lineage>
</organism>
<sequence length="983" mass="109655">MRSLILPFILLSLFVAVAESYALVETFVDTAFCDSPKQLSGYLKIDGSKSKHYFYWFFESRANPKTDPLIIWLTGGPGCSSMLALMIENGPCLLSKNGSLNWNPYGWNAKANIVWIDQPTGVGFSFGNVDEYDTNENQVGKDMYRFIQEFFQAHPEYKTQPLYVFGESYGGHYVPAMANRIFVENQRKKGIHINLQGVGVGNGLTDPQVQYLSYPEMAYHNTYGVAAVSHTTYVAMKLAAHLCVSMITACQNVKAACVPAQTFCNAALILPYQQSGLNVYDIREKCKHPPMCYDFSNVERFLRMDEILGKLNVDPHGPKWTACNPVVYAGFAFDWMKNFQQLLVPLLESGIRVLVYAGDADYIVNWIGCKAWTLALEWKLKNEFASASDKDWRVDNATAGKIRTAGRISQKYAPIRGEAKSVAKFGRAFQFGKKAESHGTSTESNGREDTTEIDQKEGVSTRNKVDPNLSRSKRIPDPTTRTTLQYLFQREDDVGNERGSGTVARHPESTTSLPDTSEMKSSALTRNEVAPKLTGSQRISDPSSQNTLNYPSGGEDGDENGGGSSKRKVIFNSDVLRIEYNYDEESGSTTIVRSTESLLGVPRKVKWVPQPKVTVVKTEDPPDDLDDLFEPRGISPGDVRKKVQLALEQVDTIQEELRGQKENERKRPTVTQRDIDIAGNILEAKLKSPKAAAKEYTEGSEEKVISLMQINNAENAISLHKEISKAITSILVKRETLSPRAVRFAKRSKRVRASYINVKKQISETRASTAAKISDNGKKIKAKFSDSWRAVASRIFGKAKSKVNAEPGGVKTDEEVEREYHTRLNERRHAVAMDTAMRMQLTEGVIEDIENDIGTARSKNSDDTKGISLTGRRKIPDDTKGDGKTGESRILTRLMKAAKDAEAEIKKLEKKLKRTSNLAGQEELILKLAVAKATNAGYLRTLDTSNEILRERRIGRLMAEKEKKKKEQEGQEQSGASNDQNLN</sequence>
<feature type="compositionally biased region" description="Polar residues" evidence="9">
    <location>
        <begin position="974"/>
        <end position="983"/>
    </location>
</feature>
<evidence type="ECO:0000256" key="6">
    <source>
        <dbReference type="ARBA" id="ARBA00023180"/>
    </source>
</evidence>
<dbReference type="EMBL" id="FR824378">
    <property type="protein sequence ID" value="CCA25925.1"/>
    <property type="molecule type" value="Genomic_DNA"/>
</dbReference>
<comment type="similarity">
    <text evidence="1 7">Belongs to the peptidase S10 family.</text>
</comment>
<evidence type="ECO:0000256" key="9">
    <source>
        <dbReference type="SAM" id="MobiDB-lite"/>
    </source>
</evidence>
<feature type="compositionally biased region" description="Basic and acidic residues" evidence="9">
    <location>
        <begin position="874"/>
        <end position="886"/>
    </location>
</feature>
<dbReference type="AlphaFoldDB" id="F0WWU8"/>
<keyword evidence="8" id="KW-0175">Coiled coil</keyword>
<dbReference type="MEROPS" id="S10.009"/>
<evidence type="ECO:0000256" key="1">
    <source>
        <dbReference type="ARBA" id="ARBA00009431"/>
    </source>
</evidence>
<dbReference type="HOGENOM" id="CLU_303148_0_0_1"/>
<keyword evidence="5 7" id="KW-0378">Hydrolase</keyword>
<feature type="region of interest" description="Disordered" evidence="9">
    <location>
        <begin position="959"/>
        <end position="983"/>
    </location>
</feature>
<feature type="signal peptide" evidence="7">
    <location>
        <begin position="1"/>
        <end position="20"/>
    </location>
</feature>
<feature type="region of interest" description="Disordered" evidence="9">
    <location>
        <begin position="433"/>
        <end position="567"/>
    </location>
</feature>
<dbReference type="Gene3D" id="1.10.287.410">
    <property type="match status" value="1"/>
</dbReference>
<name>F0WWU8_9STRA</name>
<dbReference type="SUPFAM" id="SSF53474">
    <property type="entry name" value="alpha/beta-Hydrolases"/>
    <property type="match status" value="1"/>
</dbReference>
<dbReference type="InterPro" id="IPR001563">
    <property type="entry name" value="Peptidase_S10"/>
</dbReference>
<feature type="compositionally biased region" description="Basic and acidic residues" evidence="9">
    <location>
        <begin position="959"/>
        <end position="969"/>
    </location>
</feature>
<evidence type="ECO:0000256" key="3">
    <source>
        <dbReference type="ARBA" id="ARBA00022670"/>
    </source>
</evidence>
<dbReference type="GO" id="GO:0004185">
    <property type="term" value="F:serine-type carboxypeptidase activity"/>
    <property type="evidence" value="ECO:0007669"/>
    <property type="project" value="UniProtKB-UniRule"/>
</dbReference>
<gene>
    <name evidence="10" type="primary">AlNc14C333G10711</name>
    <name evidence="10" type="ORF">ALNC14_120690</name>
</gene>
<evidence type="ECO:0000256" key="7">
    <source>
        <dbReference type="RuleBase" id="RU361156"/>
    </source>
</evidence>
<dbReference type="Gene3D" id="3.40.50.1820">
    <property type="entry name" value="alpha/beta hydrolase"/>
    <property type="match status" value="1"/>
</dbReference>
<feature type="compositionally biased region" description="Polar residues" evidence="9">
    <location>
        <begin position="509"/>
        <end position="525"/>
    </location>
</feature>
<dbReference type="InterPro" id="IPR018202">
    <property type="entry name" value="Ser_caboxypep_ser_AS"/>
</dbReference>
<evidence type="ECO:0000256" key="8">
    <source>
        <dbReference type="SAM" id="Coils"/>
    </source>
</evidence>
<feature type="chain" id="PRO_5003259967" description="Carboxypeptidase" evidence="7">
    <location>
        <begin position="21"/>
        <end position="983"/>
    </location>
</feature>
<protein>
    <recommendedName>
        <fullName evidence="7">Carboxypeptidase</fullName>
        <ecNumber evidence="7">3.4.16.-</ecNumber>
    </recommendedName>
</protein>
<dbReference type="FunFam" id="1.10.287.410:FF:000002">
    <property type="entry name" value="Carboxypeptidase"/>
    <property type="match status" value="1"/>
</dbReference>
<keyword evidence="3 7" id="KW-0645">Protease</keyword>
<keyword evidence="2 7" id="KW-0121">Carboxypeptidase</keyword>
<evidence type="ECO:0000313" key="10">
    <source>
        <dbReference type="EMBL" id="CCA25925.1"/>
    </source>
</evidence>
<dbReference type="EC" id="3.4.16.-" evidence="7"/>
<feature type="compositionally biased region" description="Basic and acidic residues" evidence="9">
    <location>
        <begin position="445"/>
        <end position="465"/>
    </location>
</feature>
<dbReference type="InterPro" id="IPR029058">
    <property type="entry name" value="AB_hydrolase_fold"/>
</dbReference>
<evidence type="ECO:0000256" key="2">
    <source>
        <dbReference type="ARBA" id="ARBA00022645"/>
    </source>
</evidence>
<dbReference type="PROSITE" id="PS00131">
    <property type="entry name" value="CARBOXYPEPT_SER_SER"/>
    <property type="match status" value="1"/>
</dbReference>
<dbReference type="PANTHER" id="PTHR11802:SF113">
    <property type="entry name" value="SERINE CARBOXYPEPTIDASE CTSA-4.1"/>
    <property type="match status" value="1"/>
</dbReference>
<dbReference type="PRINTS" id="PR00724">
    <property type="entry name" value="CRBOXYPTASEC"/>
</dbReference>
<dbReference type="Pfam" id="PF00450">
    <property type="entry name" value="Peptidase_S10"/>
    <property type="match status" value="1"/>
</dbReference>
<keyword evidence="4 7" id="KW-0732">Signal</keyword>